<evidence type="ECO:0000256" key="4">
    <source>
        <dbReference type="PROSITE-ProRule" id="PRU00169"/>
    </source>
</evidence>
<feature type="domain" description="Response regulatory" evidence="6">
    <location>
        <begin position="6"/>
        <end position="120"/>
    </location>
</feature>
<dbReference type="Pfam" id="PF00196">
    <property type="entry name" value="GerE"/>
    <property type="match status" value="1"/>
</dbReference>
<dbReference type="PROSITE" id="PS50110">
    <property type="entry name" value="RESPONSE_REGULATORY"/>
    <property type="match status" value="1"/>
</dbReference>
<dbReference type="SMART" id="SM00421">
    <property type="entry name" value="HTH_LUXR"/>
    <property type="match status" value="1"/>
</dbReference>
<evidence type="ECO:0000256" key="2">
    <source>
        <dbReference type="ARBA" id="ARBA00023125"/>
    </source>
</evidence>
<dbReference type="InterPro" id="IPR001789">
    <property type="entry name" value="Sig_transdc_resp-reg_receiver"/>
</dbReference>
<dbReference type="PROSITE" id="PS50043">
    <property type="entry name" value="HTH_LUXR_2"/>
    <property type="match status" value="1"/>
</dbReference>
<protein>
    <submittedName>
        <fullName evidence="7">Response regulator transcription factor</fullName>
    </submittedName>
</protein>
<dbReference type="InterPro" id="IPR036388">
    <property type="entry name" value="WH-like_DNA-bd_sf"/>
</dbReference>
<dbReference type="Pfam" id="PF00072">
    <property type="entry name" value="Response_reg"/>
    <property type="match status" value="1"/>
</dbReference>
<organism evidence="7 8">
    <name type="scientific">Pyxidicoccus parkwayensis</name>
    <dbReference type="NCBI Taxonomy" id="2813578"/>
    <lineage>
        <taxon>Bacteria</taxon>
        <taxon>Pseudomonadati</taxon>
        <taxon>Myxococcota</taxon>
        <taxon>Myxococcia</taxon>
        <taxon>Myxococcales</taxon>
        <taxon>Cystobacterineae</taxon>
        <taxon>Myxococcaceae</taxon>
        <taxon>Pyxidicoccus</taxon>
    </lineage>
</organism>
<keyword evidence="1" id="KW-0805">Transcription regulation</keyword>
<evidence type="ECO:0000313" key="8">
    <source>
        <dbReference type="Proteomes" id="UP000662747"/>
    </source>
</evidence>
<dbReference type="PANTHER" id="PTHR44688:SF16">
    <property type="entry name" value="DNA-BINDING TRANSCRIPTIONAL ACTIVATOR DEVR_DOSR"/>
    <property type="match status" value="1"/>
</dbReference>
<proteinExistence type="predicted"/>
<feature type="modified residue" description="4-aspartylphosphate" evidence="4">
    <location>
        <position position="55"/>
    </location>
</feature>
<dbReference type="InterPro" id="IPR011006">
    <property type="entry name" value="CheY-like_superfamily"/>
</dbReference>
<dbReference type="PRINTS" id="PR00038">
    <property type="entry name" value="HTHLUXR"/>
</dbReference>
<dbReference type="SUPFAM" id="SSF52172">
    <property type="entry name" value="CheY-like"/>
    <property type="match status" value="1"/>
</dbReference>
<keyword evidence="3" id="KW-0804">Transcription</keyword>
<keyword evidence="4" id="KW-0597">Phosphoprotein</keyword>
<evidence type="ECO:0000313" key="7">
    <source>
        <dbReference type="EMBL" id="QSQ20511.1"/>
    </source>
</evidence>
<evidence type="ECO:0000259" key="5">
    <source>
        <dbReference type="PROSITE" id="PS50043"/>
    </source>
</evidence>
<dbReference type="Gene3D" id="1.10.10.10">
    <property type="entry name" value="Winged helix-like DNA-binding domain superfamily/Winged helix DNA-binding domain"/>
    <property type="match status" value="1"/>
</dbReference>
<sequence length="214" mass="23627">MAEDAVIHIVDDDASLRTALQTLFRSVGMQARTYDSVKTFLDADRGDAPGCLLLDVRLPGTSGMAFQEQLESLGIDLPVIMMTGHGDIPMSVRAMKAGAVDFLAKPFREQDLLDAVAVAVERHRRRRAEREGLADLRRRYDSLSPREQQVMTLVTAGLLNKQVAGELKLSEITVKIHRGSVMRKMEADSLADLVRMAEALKLPKTLDALRGKSE</sequence>
<name>A0ABX7NQ00_9BACT</name>
<dbReference type="InterPro" id="IPR000792">
    <property type="entry name" value="Tscrpt_reg_LuxR_C"/>
</dbReference>
<dbReference type="PROSITE" id="PS00622">
    <property type="entry name" value="HTH_LUXR_1"/>
    <property type="match status" value="1"/>
</dbReference>
<evidence type="ECO:0000256" key="1">
    <source>
        <dbReference type="ARBA" id="ARBA00023015"/>
    </source>
</evidence>
<dbReference type="EMBL" id="CP071090">
    <property type="protein sequence ID" value="QSQ20511.1"/>
    <property type="molecule type" value="Genomic_DNA"/>
</dbReference>
<reference evidence="7 8" key="1">
    <citation type="submission" date="2021-02" db="EMBL/GenBank/DDBJ databases">
        <title>De Novo genome assembly of isolated myxobacteria.</title>
        <authorList>
            <person name="Stevens D.C."/>
        </authorList>
    </citation>
    <scope>NUCLEOTIDE SEQUENCE [LARGE SCALE GENOMIC DNA]</scope>
    <source>
        <strain evidence="8">SCPEA02</strain>
    </source>
</reference>
<keyword evidence="2" id="KW-0238">DNA-binding</keyword>
<dbReference type="CDD" id="cd06170">
    <property type="entry name" value="LuxR_C_like"/>
    <property type="match status" value="1"/>
</dbReference>
<feature type="domain" description="HTH luxR-type" evidence="5">
    <location>
        <begin position="136"/>
        <end position="201"/>
    </location>
</feature>
<dbReference type="Proteomes" id="UP000662747">
    <property type="component" value="Chromosome"/>
</dbReference>
<dbReference type="Gene3D" id="3.40.50.2300">
    <property type="match status" value="1"/>
</dbReference>
<accession>A0ABX7NQ00</accession>
<evidence type="ECO:0000256" key="3">
    <source>
        <dbReference type="ARBA" id="ARBA00023163"/>
    </source>
</evidence>
<evidence type="ECO:0000259" key="6">
    <source>
        <dbReference type="PROSITE" id="PS50110"/>
    </source>
</evidence>
<dbReference type="RefSeq" id="WP_206722091.1">
    <property type="nucleotide sequence ID" value="NZ_CP071090.1"/>
</dbReference>
<dbReference type="SMART" id="SM00448">
    <property type="entry name" value="REC"/>
    <property type="match status" value="1"/>
</dbReference>
<dbReference type="PANTHER" id="PTHR44688">
    <property type="entry name" value="DNA-BINDING TRANSCRIPTIONAL ACTIVATOR DEVR_DOSR"/>
    <property type="match status" value="1"/>
</dbReference>
<gene>
    <name evidence="7" type="ORF">JY651_35485</name>
</gene>
<dbReference type="CDD" id="cd17537">
    <property type="entry name" value="REC_FixJ"/>
    <property type="match status" value="1"/>
</dbReference>
<keyword evidence="8" id="KW-1185">Reference proteome</keyword>